<evidence type="ECO:0000313" key="1">
    <source>
        <dbReference type="EMBL" id="AUH63832.1"/>
    </source>
</evidence>
<dbReference type="Proteomes" id="UP000234530">
    <property type="component" value="Chromosome"/>
</dbReference>
<gene>
    <name evidence="1" type="ORF">CX676_06385</name>
</gene>
<name>A0A2H5EX03_9RHOB</name>
<proteinExistence type="predicted"/>
<dbReference type="InterPro" id="IPR029044">
    <property type="entry name" value="Nucleotide-diphossugar_trans"/>
</dbReference>
<dbReference type="PANTHER" id="PTHR43179:SF7">
    <property type="entry name" value="RHAMNOSYLTRANSFERASE WBBL"/>
    <property type="match status" value="1"/>
</dbReference>
<dbReference type="GO" id="GO:0016740">
    <property type="term" value="F:transferase activity"/>
    <property type="evidence" value="ECO:0007669"/>
    <property type="project" value="UniProtKB-KW"/>
</dbReference>
<sequence>MAVLQIVVLNFRTPEMTLDCVETALRETEGLDAGITIVENGSGDGSYARIRAEGLARGWLDGRRVALIDSGWNGGFGAGNNVGIRAGMPDGRQADLVYLLNSDAFPRPGAIARLIDHLDSHPEAGIACSRLRGSDDLPHETAFRFPSAGGEFENAAQTGPITRLLKNKVVALPQPDRTLPVDWSAGASMMIRTEVLDRIGLFDETFFLYFEETDLCRRAAQAGWQTHYVWDSVVTHIGSASTGMKTWAKVPDYWYDSRQHYFQKHHGRAGALMATLASVAGNGLWRLRCLIQRRDHGTPPGHYGQMLRRAFGKRHDPKGST</sequence>
<dbReference type="AlphaFoldDB" id="A0A2H5EX03"/>
<organism evidence="1 2">
    <name type="scientific">Paracoccus zhejiangensis</name>
    <dbReference type="NCBI Taxonomy" id="1077935"/>
    <lineage>
        <taxon>Bacteria</taxon>
        <taxon>Pseudomonadati</taxon>
        <taxon>Pseudomonadota</taxon>
        <taxon>Alphaproteobacteria</taxon>
        <taxon>Rhodobacterales</taxon>
        <taxon>Paracoccaceae</taxon>
        <taxon>Paracoccus</taxon>
    </lineage>
</organism>
<dbReference type="PANTHER" id="PTHR43179">
    <property type="entry name" value="RHAMNOSYLTRANSFERASE WBBL"/>
    <property type="match status" value="1"/>
</dbReference>
<accession>A0A2H5EX03</accession>
<dbReference type="Gene3D" id="3.90.550.10">
    <property type="entry name" value="Spore Coat Polysaccharide Biosynthesis Protein SpsA, Chain A"/>
    <property type="match status" value="1"/>
</dbReference>
<evidence type="ECO:0000313" key="2">
    <source>
        <dbReference type="Proteomes" id="UP000234530"/>
    </source>
</evidence>
<dbReference type="KEGG" id="pzh:CX676_06385"/>
<dbReference type="RefSeq" id="WP_101751873.1">
    <property type="nucleotide sequence ID" value="NZ_CP025430.1"/>
</dbReference>
<protein>
    <submittedName>
        <fullName evidence="1">Glycosyl transferase</fullName>
    </submittedName>
</protein>
<dbReference type="OrthoDB" id="9771846at2"/>
<dbReference type="SUPFAM" id="SSF53448">
    <property type="entry name" value="Nucleotide-diphospho-sugar transferases"/>
    <property type="match status" value="1"/>
</dbReference>
<dbReference type="CDD" id="cd04186">
    <property type="entry name" value="GT_2_like_c"/>
    <property type="match status" value="1"/>
</dbReference>
<keyword evidence="1" id="KW-0808">Transferase</keyword>
<dbReference type="EMBL" id="CP025430">
    <property type="protein sequence ID" value="AUH63832.1"/>
    <property type="molecule type" value="Genomic_DNA"/>
</dbReference>
<keyword evidence="2" id="KW-1185">Reference proteome</keyword>
<reference evidence="1 2" key="1">
    <citation type="journal article" date="2013" name="Antonie Van Leeuwenhoek">
        <title>Paracoccus zhejiangensis sp. nov., isolated from activated sludge in wastewater-treatment system.</title>
        <authorList>
            <person name="Wu Z.G."/>
            <person name="Zhang D.F."/>
            <person name="Liu Y.L."/>
            <person name="Wang F."/>
            <person name="Jiang X."/>
            <person name="Li C."/>
            <person name="Li S.P."/>
            <person name="Hong Q."/>
            <person name="Li W.J."/>
        </authorList>
    </citation>
    <scope>NUCLEOTIDE SEQUENCE [LARGE SCALE GENOMIC DNA]</scope>
    <source>
        <strain evidence="1 2">J6</strain>
    </source>
</reference>
<dbReference type="Pfam" id="PF13641">
    <property type="entry name" value="Glyco_tranf_2_3"/>
    <property type="match status" value="1"/>
</dbReference>